<evidence type="ECO:0000259" key="6">
    <source>
        <dbReference type="Pfam" id="PF13877"/>
    </source>
</evidence>
<evidence type="ECO:0000256" key="2">
    <source>
        <dbReference type="ARBA" id="ARBA00022490"/>
    </source>
</evidence>
<evidence type="ECO:0000256" key="5">
    <source>
        <dbReference type="PROSITE-ProRule" id="PRU00339"/>
    </source>
</evidence>
<dbReference type="GO" id="GO:0005739">
    <property type="term" value="C:mitochondrion"/>
    <property type="evidence" value="ECO:0007669"/>
    <property type="project" value="TreeGrafter"/>
</dbReference>
<dbReference type="PANTHER" id="PTHR45984">
    <property type="entry name" value="RNA (RNA) POLYMERASE II ASSOCIATED PROTEIN HOMOLOG"/>
    <property type="match status" value="1"/>
</dbReference>
<evidence type="ECO:0000313" key="7">
    <source>
        <dbReference type="EMBL" id="CAI6347981.1"/>
    </source>
</evidence>
<sequence length="651" mass="75503">MNVMNQMAVKPNRSLLEKYGIPLNDVDFDYVKTCEDPKILKRIIKILESGEEGLYPALLVATETRLREIKPDASILNRKLCFAQKSSELSANEDYGDELNDIAKWIKKSNQQEKDLSSVRQYSKSLMNGHSEPPVRESIDLTSMFDSEKELSIHKISSVPNEPLEASYSKWNKYDPEVEIMKLDIKEKVDKLQAHKKKNMNSNSLSVGLNDTASYHDRVKSMKSYVDIMSKCGTFKPQDLAMREKELGNECFKSNDYEEAICHYNTSISIHSTPEARNNRAMSFIKLKTYGKALDDLREVIESDPRNVKAHFRRGSCFKAISMYCLALRSFESTLKYDCNNANALNFVKELKNIITNMHPKKLIRVREITRHYDETVWDIEDPFHVSYMELSELSKDNVEYVYEADSFGCLTECVCQLCPWHEWQQRKKKWGRHKMFKNEGTRKRWQFLTPDIVPVLMTKSLAPEIQKPKRLNVTEINSAKINGHHNSTKICNNEINSAKMNGHYNSTKMNGNVINGIDKSPCKNCDNDEISMKPVSNVKEFLQTWKIASQKNNYELYHKLLRSIKPQDLPRVISTNLDEEIMSKFLETLNQKFDPNSELDLIVEYLTAMTKVNRFNLIVKMLDNKVKEGFQPLLERVHRYTKNNLFSSLL</sequence>
<dbReference type="Proteomes" id="UP001160148">
    <property type="component" value="Unassembled WGS sequence"/>
</dbReference>
<organism evidence="7 8">
    <name type="scientific">Macrosiphum euphorbiae</name>
    <name type="common">potato aphid</name>
    <dbReference type="NCBI Taxonomy" id="13131"/>
    <lineage>
        <taxon>Eukaryota</taxon>
        <taxon>Metazoa</taxon>
        <taxon>Ecdysozoa</taxon>
        <taxon>Arthropoda</taxon>
        <taxon>Hexapoda</taxon>
        <taxon>Insecta</taxon>
        <taxon>Pterygota</taxon>
        <taxon>Neoptera</taxon>
        <taxon>Paraneoptera</taxon>
        <taxon>Hemiptera</taxon>
        <taxon>Sternorrhyncha</taxon>
        <taxon>Aphidomorpha</taxon>
        <taxon>Aphidoidea</taxon>
        <taxon>Aphididae</taxon>
        <taxon>Macrosiphini</taxon>
        <taxon>Macrosiphum</taxon>
    </lineage>
</organism>
<gene>
    <name evidence="7" type="ORF">MEUPH1_LOCUS4705</name>
</gene>
<comment type="subcellular location">
    <subcellularLocation>
        <location evidence="1">Cytoplasm</location>
    </subcellularLocation>
</comment>
<dbReference type="InterPro" id="IPR019734">
    <property type="entry name" value="TPR_rpt"/>
</dbReference>
<name>A0AAV0VYY7_9HEMI</name>
<dbReference type="GO" id="GO:0006626">
    <property type="term" value="P:protein targeting to mitochondrion"/>
    <property type="evidence" value="ECO:0007669"/>
    <property type="project" value="TreeGrafter"/>
</dbReference>
<proteinExistence type="predicted"/>
<evidence type="ECO:0000256" key="1">
    <source>
        <dbReference type="ARBA" id="ARBA00004496"/>
    </source>
</evidence>
<dbReference type="EMBL" id="CARXXK010000001">
    <property type="protein sequence ID" value="CAI6347981.1"/>
    <property type="molecule type" value="Genomic_DNA"/>
</dbReference>
<dbReference type="InterPro" id="IPR025986">
    <property type="entry name" value="RPAP3-like_C"/>
</dbReference>
<dbReference type="SUPFAM" id="SSF48452">
    <property type="entry name" value="TPR-like"/>
    <property type="match status" value="1"/>
</dbReference>
<evidence type="ECO:0000256" key="3">
    <source>
        <dbReference type="ARBA" id="ARBA00022737"/>
    </source>
</evidence>
<dbReference type="InterPro" id="IPR011990">
    <property type="entry name" value="TPR-like_helical_dom_sf"/>
</dbReference>
<evidence type="ECO:0000313" key="8">
    <source>
        <dbReference type="Proteomes" id="UP001160148"/>
    </source>
</evidence>
<reference evidence="7 8" key="1">
    <citation type="submission" date="2023-01" db="EMBL/GenBank/DDBJ databases">
        <authorList>
            <person name="Whitehead M."/>
        </authorList>
    </citation>
    <scope>NUCLEOTIDE SEQUENCE [LARGE SCALE GENOMIC DNA]</scope>
</reference>
<dbReference type="GO" id="GO:0005829">
    <property type="term" value="C:cytosol"/>
    <property type="evidence" value="ECO:0007669"/>
    <property type="project" value="TreeGrafter"/>
</dbReference>
<dbReference type="PROSITE" id="PS50005">
    <property type="entry name" value="TPR"/>
    <property type="match status" value="1"/>
</dbReference>
<dbReference type="InterPro" id="IPR051982">
    <property type="entry name" value="CiliaryAsmbly_MitoImport"/>
</dbReference>
<dbReference type="Pfam" id="PF13877">
    <property type="entry name" value="RPAP3_C"/>
    <property type="match status" value="1"/>
</dbReference>
<keyword evidence="3" id="KW-0677">Repeat</keyword>
<feature type="domain" description="RNA-polymerase II-associated protein 3-like C-terminal" evidence="6">
    <location>
        <begin position="536"/>
        <end position="628"/>
    </location>
</feature>
<keyword evidence="8" id="KW-1185">Reference proteome</keyword>
<dbReference type="SMART" id="SM00028">
    <property type="entry name" value="TPR"/>
    <property type="match status" value="3"/>
</dbReference>
<dbReference type="GO" id="GO:0031072">
    <property type="term" value="F:heat shock protein binding"/>
    <property type="evidence" value="ECO:0007669"/>
    <property type="project" value="TreeGrafter"/>
</dbReference>
<dbReference type="PANTHER" id="PTHR45984:SF1">
    <property type="entry name" value="SPAG1 AXONEMAL DYNEIN ASSEMBLY FACTOR"/>
    <property type="match status" value="1"/>
</dbReference>
<dbReference type="AlphaFoldDB" id="A0AAV0VYY7"/>
<dbReference type="Gene3D" id="1.25.40.10">
    <property type="entry name" value="Tetratricopeptide repeat domain"/>
    <property type="match status" value="1"/>
</dbReference>
<accession>A0AAV0VYY7</accession>
<evidence type="ECO:0000256" key="4">
    <source>
        <dbReference type="ARBA" id="ARBA00022803"/>
    </source>
</evidence>
<keyword evidence="2" id="KW-0963">Cytoplasm</keyword>
<feature type="repeat" description="TPR" evidence="5">
    <location>
        <begin position="274"/>
        <end position="307"/>
    </location>
</feature>
<comment type="caution">
    <text evidence="7">The sequence shown here is derived from an EMBL/GenBank/DDBJ whole genome shotgun (WGS) entry which is preliminary data.</text>
</comment>
<protein>
    <recommendedName>
        <fullName evidence="6">RNA-polymerase II-associated protein 3-like C-terminal domain-containing protein</fullName>
    </recommendedName>
</protein>
<keyword evidence="4 5" id="KW-0802">TPR repeat</keyword>